<dbReference type="Proteomes" id="UP000606991">
    <property type="component" value="Unassembled WGS sequence"/>
</dbReference>
<dbReference type="AlphaFoldDB" id="A0A934JW09"/>
<sequence>MIRNHAIKVSVQATYDAYLQRQVSHYQDYLAGRADATIGGDMEVAEAPTQTTGNREAAAALGLEVGGLPSREAITRVGCGCHAETGVPVTGRDRSQDGQRTAYQDLVFSVPKSVSVEFAAARAAGDEVRAQQLIGVMTDSVEEALEHFQELIPLGRRRVGTEGVQVAVPAKVVALMDVHSAARPVAGQTSGDPQLHVHTRLLNLGLQPGGQVASVNYWMLYQNIRGLNGLFEAGMRTRLEDLGYGTVDASHGDRRRWSSFELERQDEKLSARLSSRQDRIESLVEQEWARRSTELLATLQITAAVQAGMGLPARPVQALSQRQRALCKPTPREVAVLSRASREQKLATTRAELAQEWGTVVDAFGYQHQPAEPPTPGCRSGQRRRQEEMVRIARVALGRDGLVTGRSVFDRGDILEFVGQRAVASRLDESELRRTVARVELKAVRLEATAHQHLGAFTTTEQMGLERAAVAVAVELADEATVSVPEAVVTAALRAEELRSDHAVDAEQAAAVRAFCSPSGWVQLVGVAGSGKTTVCRPAVEALSDAGYQVLGVSLSQGATDVLGAETGIPAWNLADFLTRVEHNQLRSREGEAVSLTPRTVILVDEAGTVDSRAWHGFTQQCQESRIAGVRVLGDPEQGQPVGSGSILGWLSRHLPTTYLATNYRQGEGTLEAEGARLLRDGQGEAFLRLKDSAGQLWIDVDSESSIGRAAEAWAQGIAGGGDPEQHVLLTDLVDVAAQLNRRGRDEYDRMGRLGEERVVVRGREWAVGDRVMFTAPHTVTVPRVDENGAMMLRSDGTPRQQTIRTPRRTQGEVVALARHGADATGAEGPVLWIRTDARGRLPSRVVEVAAEHDILGYGYAMTTTVAQGRTWDTTYRVLTASRLSGKQQEYAGGTRHITQSMLFGDLRSVYAEADGDLSAREDAIAKYGTLISRDLAKVSTLDYLDPQDRSLLVERLAPAYLRAPSLTLKAPMSDRQATYLARLHRSEPGWEARPDWSWVRASVEIDLAVGHPAGDLALSWLRERGVPDLTAWKAVDAACQDATVPNPHPQPAPQIPQHVTPQWDTAAMADAARSARGGKDAVTTSRVPAQPDASPKAPPVEPATGTVARPVRGRKPQPSAGIPLRRPEKKLVELPPEQRPRQPNRSDAPLHQPDRPKPVVKSPAPTDEERRRRDQLNRETTERSQRERGPHAK</sequence>
<dbReference type="Pfam" id="PF13604">
    <property type="entry name" value="AAA_30"/>
    <property type="match status" value="1"/>
</dbReference>
<feature type="region of interest" description="Disordered" evidence="1">
    <location>
        <begin position="1070"/>
        <end position="1194"/>
    </location>
</feature>
<protein>
    <submittedName>
        <fullName evidence="3">AAA family ATPase</fullName>
    </submittedName>
</protein>
<evidence type="ECO:0000313" key="4">
    <source>
        <dbReference type="Proteomes" id="UP000606991"/>
    </source>
</evidence>
<organism evidence="3 4">
    <name type="scientific">Candidatus Aeolococcus gillhamiae</name>
    <dbReference type="NCBI Taxonomy" id="3127015"/>
    <lineage>
        <taxon>Bacteria</taxon>
        <taxon>Bacillati</taxon>
        <taxon>Candidatus Dormiibacterota</taxon>
        <taxon>Candidatus Dormibacteria</taxon>
        <taxon>Candidatus Aeolococcales</taxon>
        <taxon>Candidatus Aeolococcaceae</taxon>
        <taxon>Candidatus Aeolococcus</taxon>
    </lineage>
</organism>
<feature type="compositionally biased region" description="Basic and acidic residues" evidence="1">
    <location>
        <begin position="1168"/>
        <end position="1194"/>
    </location>
</feature>
<dbReference type="EMBL" id="JAEKNS010000098">
    <property type="protein sequence ID" value="MBJ7595059.1"/>
    <property type="molecule type" value="Genomic_DNA"/>
</dbReference>
<gene>
    <name evidence="3" type="ORF">JF886_09405</name>
</gene>
<dbReference type="Gene3D" id="2.30.30.940">
    <property type="match status" value="1"/>
</dbReference>
<dbReference type="InterPro" id="IPR027417">
    <property type="entry name" value="P-loop_NTPase"/>
</dbReference>
<dbReference type="Gene3D" id="3.40.50.300">
    <property type="entry name" value="P-loop containing nucleotide triphosphate hydrolases"/>
    <property type="match status" value="2"/>
</dbReference>
<dbReference type="Pfam" id="PF08751">
    <property type="entry name" value="TrwC"/>
    <property type="match status" value="1"/>
</dbReference>
<name>A0A934JW09_9BACT</name>
<dbReference type="RefSeq" id="WP_337311817.1">
    <property type="nucleotide sequence ID" value="NZ_JAEKNS010000098.1"/>
</dbReference>
<dbReference type="InterPro" id="IPR014862">
    <property type="entry name" value="TrwC"/>
</dbReference>
<reference evidence="3 4" key="1">
    <citation type="submission" date="2020-10" db="EMBL/GenBank/DDBJ databases">
        <title>Ca. Dormibacterota MAGs.</title>
        <authorList>
            <person name="Montgomery K."/>
        </authorList>
    </citation>
    <scope>NUCLEOTIDE SEQUENCE [LARGE SCALE GENOMIC DNA]</scope>
    <source>
        <strain evidence="3">SC8812_S17_18</strain>
    </source>
</reference>
<feature type="compositionally biased region" description="Basic and acidic residues" evidence="1">
    <location>
        <begin position="1126"/>
        <end position="1141"/>
    </location>
</feature>
<evidence type="ECO:0000256" key="1">
    <source>
        <dbReference type="SAM" id="MobiDB-lite"/>
    </source>
</evidence>
<evidence type="ECO:0000313" key="3">
    <source>
        <dbReference type="EMBL" id="MBJ7595059.1"/>
    </source>
</evidence>
<feature type="domain" description="TrwC relaxase" evidence="2">
    <location>
        <begin position="16"/>
        <end position="359"/>
    </location>
</feature>
<evidence type="ECO:0000259" key="2">
    <source>
        <dbReference type="Pfam" id="PF08751"/>
    </source>
</evidence>
<dbReference type="SUPFAM" id="SSF52540">
    <property type="entry name" value="P-loop containing nucleoside triphosphate hydrolases"/>
    <property type="match status" value="2"/>
</dbReference>
<proteinExistence type="predicted"/>
<comment type="caution">
    <text evidence="3">The sequence shown here is derived from an EMBL/GenBank/DDBJ whole genome shotgun (WGS) entry which is preliminary data.</text>
</comment>
<accession>A0A934JW09</accession>
<dbReference type="SUPFAM" id="SSF55464">
    <property type="entry name" value="Origin of replication-binding domain, RBD-like"/>
    <property type="match status" value="1"/>
</dbReference>